<dbReference type="InterPro" id="IPR020095">
    <property type="entry name" value="PsdUridine_synth_TruA_C"/>
</dbReference>
<dbReference type="RefSeq" id="XP_015174736.1">
    <property type="nucleotide sequence ID" value="XM_015319250.1"/>
</dbReference>
<keyword evidence="2" id="KW-0819">tRNA processing</keyword>
<dbReference type="InterPro" id="IPR041708">
    <property type="entry name" value="PUS1/PUS2-like"/>
</dbReference>
<evidence type="ECO:0000313" key="6">
    <source>
        <dbReference type="RefSeq" id="XP_015174736.1"/>
    </source>
</evidence>
<dbReference type="NCBIfam" id="TIGR00071">
    <property type="entry name" value="hisT_truA"/>
    <property type="match status" value="1"/>
</dbReference>
<name>A0ABM1I3E9_POLDO</name>
<feature type="domain" description="Pseudouridine synthase I TruA alpha/beta" evidence="4">
    <location>
        <begin position="245"/>
        <end position="350"/>
    </location>
</feature>
<evidence type="ECO:0000259" key="4">
    <source>
        <dbReference type="Pfam" id="PF01416"/>
    </source>
</evidence>
<protein>
    <submittedName>
        <fullName evidence="6">tRNA pseudouridine synthase A, mitochondrial</fullName>
    </submittedName>
</protein>
<comment type="similarity">
    <text evidence="1">Belongs to the tRNA pseudouridine synthase TruA family.</text>
</comment>
<dbReference type="InterPro" id="IPR001406">
    <property type="entry name" value="PsdUridine_synth_TruA"/>
</dbReference>
<dbReference type="PANTHER" id="PTHR11142">
    <property type="entry name" value="PSEUDOURIDYLATE SYNTHASE"/>
    <property type="match status" value="1"/>
</dbReference>
<evidence type="ECO:0000256" key="2">
    <source>
        <dbReference type="ARBA" id="ARBA00022694"/>
    </source>
</evidence>
<keyword evidence="5" id="KW-1185">Reference proteome</keyword>
<dbReference type="Gene3D" id="3.30.70.580">
    <property type="entry name" value="Pseudouridine synthase I, catalytic domain, N-terminal subdomain"/>
    <property type="match status" value="1"/>
</dbReference>
<dbReference type="SUPFAM" id="SSF55120">
    <property type="entry name" value="Pseudouridine synthase"/>
    <property type="match status" value="1"/>
</dbReference>
<keyword evidence="3" id="KW-0413">Isomerase</keyword>
<evidence type="ECO:0000313" key="5">
    <source>
        <dbReference type="Proteomes" id="UP000694924"/>
    </source>
</evidence>
<dbReference type="Proteomes" id="UP000694924">
    <property type="component" value="Unplaced"/>
</dbReference>
<gene>
    <name evidence="6" type="primary">LOC107065502</name>
</gene>
<dbReference type="CDD" id="cd02568">
    <property type="entry name" value="PseudoU_synth_PUS1_PUS2"/>
    <property type="match status" value="1"/>
</dbReference>
<proteinExistence type="inferred from homology"/>
<dbReference type="Pfam" id="PF01416">
    <property type="entry name" value="PseudoU_synth_1"/>
    <property type="match status" value="1"/>
</dbReference>
<dbReference type="PANTHER" id="PTHR11142:SF4">
    <property type="entry name" value="PSEUDOURIDYLATE SYNTHASE 1 HOMOLOG"/>
    <property type="match status" value="1"/>
</dbReference>
<dbReference type="InterPro" id="IPR020097">
    <property type="entry name" value="PsdUridine_synth_TruA_a/b_dom"/>
</dbReference>
<dbReference type="GeneID" id="107065502"/>
<dbReference type="InterPro" id="IPR020103">
    <property type="entry name" value="PsdUridine_synth_cat_dom_sf"/>
</dbReference>
<sequence>MLHCIKNRIVSSYNVFKHITYILGANNYKNMSIQIDTVTNEQSLDNQNRKRIRADENEDTDAKIQKVESLRIKKRPYALMMGYLGRDYYGMQVNPGMKTIENDLLNALLKNNLITMENIENLRSFNFQRAARTDKGVSAARQVVSLRLPETVNKDSINDCLPNEIRVFGIKRVTKGFNSKINCCGRTYRYILPTFAFAPEDKASLPSREECDIEKRIEELSVIDGKPYTDFRLSSEALIKINSFMQLFQGTHNFHNFTSKVKPLDPRAKRYIIKFQCIETFVAENLEFAIIEIKGQSFMLHQIRKMISMVIAYLRNMATEDSLEQAFKDEKMDIPLVPGLGLSLNYVHYDHYNKRYGSDGIHETLDWKECEEEVEKFQAEYIVKHIVNTEIAEKTMLNWLAILPLHSFSIRDEESITL</sequence>
<accession>A0ABM1I3E9</accession>
<dbReference type="InterPro" id="IPR020094">
    <property type="entry name" value="TruA/RsuA/RluB/E/F_N"/>
</dbReference>
<evidence type="ECO:0000256" key="3">
    <source>
        <dbReference type="ARBA" id="ARBA00023235"/>
    </source>
</evidence>
<evidence type="ECO:0000256" key="1">
    <source>
        <dbReference type="ARBA" id="ARBA00009375"/>
    </source>
</evidence>
<reference evidence="6" key="1">
    <citation type="submission" date="2025-08" db="UniProtKB">
        <authorList>
            <consortium name="RefSeq"/>
        </authorList>
    </citation>
    <scope>IDENTIFICATION</scope>
    <source>
        <tissue evidence="6">Whole body</tissue>
    </source>
</reference>
<organism evidence="5 6">
    <name type="scientific">Polistes dominula</name>
    <name type="common">European paper wasp</name>
    <name type="synonym">Vespa dominula</name>
    <dbReference type="NCBI Taxonomy" id="743375"/>
    <lineage>
        <taxon>Eukaryota</taxon>
        <taxon>Metazoa</taxon>
        <taxon>Ecdysozoa</taxon>
        <taxon>Arthropoda</taxon>
        <taxon>Hexapoda</taxon>
        <taxon>Insecta</taxon>
        <taxon>Pterygota</taxon>
        <taxon>Neoptera</taxon>
        <taxon>Endopterygota</taxon>
        <taxon>Hymenoptera</taxon>
        <taxon>Apocrita</taxon>
        <taxon>Aculeata</taxon>
        <taxon>Vespoidea</taxon>
        <taxon>Vespidae</taxon>
        <taxon>Polistinae</taxon>
        <taxon>Polistini</taxon>
        <taxon>Polistes</taxon>
    </lineage>
</organism>
<dbReference type="Gene3D" id="3.30.70.660">
    <property type="entry name" value="Pseudouridine synthase I, catalytic domain, C-terminal subdomain"/>
    <property type="match status" value="1"/>
</dbReference>